<dbReference type="Pfam" id="PF08768">
    <property type="entry name" value="THAP4_heme-bd"/>
    <property type="match status" value="1"/>
</dbReference>
<dbReference type="InterPro" id="IPR014878">
    <property type="entry name" value="THAP4-like_heme-bd"/>
</dbReference>
<dbReference type="EMBL" id="SHNN01000002">
    <property type="protein sequence ID" value="MCX2981110.1"/>
    <property type="molecule type" value="Genomic_DNA"/>
</dbReference>
<accession>A0ABT3TH26</accession>
<organism evidence="2 3">
    <name type="scientific">Candidatus Litorirhabdus singularis</name>
    <dbReference type="NCBI Taxonomy" id="2518993"/>
    <lineage>
        <taxon>Bacteria</taxon>
        <taxon>Pseudomonadati</taxon>
        <taxon>Pseudomonadota</taxon>
        <taxon>Gammaproteobacteria</taxon>
        <taxon>Cellvibrionales</taxon>
        <taxon>Halieaceae</taxon>
        <taxon>Candidatus Litorirhabdus</taxon>
    </lineage>
</organism>
<dbReference type="SUPFAM" id="SSF50814">
    <property type="entry name" value="Lipocalins"/>
    <property type="match status" value="1"/>
</dbReference>
<dbReference type="Proteomes" id="UP001143362">
    <property type="component" value="Unassembled WGS sequence"/>
</dbReference>
<feature type="domain" description="THAP4-like heme-binding" evidence="1">
    <location>
        <begin position="11"/>
        <end position="187"/>
    </location>
</feature>
<name>A0ABT3TH26_9GAMM</name>
<keyword evidence="3" id="KW-1185">Reference proteome</keyword>
<dbReference type="InterPro" id="IPR012674">
    <property type="entry name" value="Calycin"/>
</dbReference>
<sequence>MQDTVIEGIDYGPLSSLVGVWQGNQGVDVAPEPDSDEVSPYYEVLTFEAAGDVTNAEEQTLSVVRYHQVVHRKSNDEVFHDQVGYWLWDSATGVICQTLTIPRAVTLLAGGTAQSSGETTVIEVKAVDGSDTWGIVQSPFMREKARTTEFQHKITVTGDTLVYSETTVLEIYGKAAYPHTDGNTLTRS</sequence>
<evidence type="ECO:0000313" key="3">
    <source>
        <dbReference type="Proteomes" id="UP001143362"/>
    </source>
</evidence>
<dbReference type="Gene3D" id="2.40.128.20">
    <property type="match status" value="1"/>
</dbReference>
<protein>
    <submittedName>
        <fullName evidence="2">DUF1794 domain-containing protein</fullName>
    </submittedName>
</protein>
<dbReference type="RefSeq" id="WP_279245125.1">
    <property type="nucleotide sequence ID" value="NZ_SHNN01000002.1"/>
</dbReference>
<evidence type="ECO:0000313" key="2">
    <source>
        <dbReference type="EMBL" id="MCX2981110.1"/>
    </source>
</evidence>
<gene>
    <name evidence="2" type="ORF">EYC98_09565</name>
</gene>
<evidence type="ECO:0000259" key="1">
    <source>
        <dbReference type="Pfam" id="PF08768"/>
    </source>
</evidence>
<comment type="caution">
    <text evidence="2">The sequence shown here is derived from an EMBL/GenBank/DDBJ whole genome shotgun (WGS) entry which is preliminary data.</text>
</comment>
<proteinExistence type="predicted"/>
<reference evidence="2" key="1">
    <citation type="submission" date="2019-02" db="EMBL/GenBank/DDBJ databases">
        <authorList>
            <person name="Li S.-H."/>
        </authorList>
    </citation>
    <scope>NUCLEOTIDE SEQUENCE</scope>
    <source>
        <strain evidence="2">IMCC14734</strain>
    </source>
</reference>